<comment type="caution">
    <text evidence="4">The sequence shown here is derived from an EMBL/GenBank/DDBJ whole genome shotgun (WGS) entry which is preliminary data.</text>
</comment>
<evidence type="ECO:0000313" key="5">
    <source>
        <dbReference type="Proteomes" id="UP000610931"/>
    </source>
</evidence>
<name>A0A8J7LPR7_9FLAO</name>
<keyword evidence="5" id="KW-1185">Reference proteome</keyword>
<dbReference type="Proteomes" id="UP000610931">
    <property type="component" value="Unassembled WGS sequence"/>
</dbReference>
<dbReference type="InterPro" id="IPR027791">
    <property type="entry name" value="Galactosyl_T_C"/>
</dbReference>
<dbReference type="PANTHER" id="PTHR43685:SF3">
    <property type="entry name" value="SLR2126 PROTEIN"/>
    <property type="match status" value="1"/>
</dbReference>
<evidence type="ECO:0000313" key="4">
    <source>
        <dbReference type="EMBL" id="MBJ6369733.1"/>
    </source>
</evidence>
<accession>A0A8J7LPR7</accession>
<dbReference type="Pfam" id="PF02709">
    <property type="entry name" value="Glyco_transf_7C"/>
    <property type="match status" value="1"/>
</dbReference>
<evidence type="ECO:0000259" key="2">
    <source>
        <dbReference type="Pfam" id="PF00535"/>
    </source>
</evidence>
<dbReference type="Pfam" id="PF00535">
    <property type="entry name" value="Glycos_transf_2"/>
    <property type="match status" value="1"/>
</dbReference>
<dbReference type="InterPro" id="IPR050834">
    <property type="entry name" value="Glycosyltransf_2"/>
</dbReference>
<dbReference type="InterPro" id="IPR001173">
    <property type="entry name" value="Glyco_trans_2-like"/>
</dbReference>
<feature type="domain" description="Glycosyltransferase 2-like" evidence="2">
    <location>
        <begin position="7"/>
        <end position="113"/>
    </location>
</feature>
<dbReference type="AlphaFoldDB" id="A0A8J7LPR7"/>
<dbReference type="RefSeq" id="WP_199116859.1">
    <property type="nucleotide sequence ID" value="NZ_JAELVQ010000036.1"/>
</dbReference>
<dbReference type="SUPFAM" id="SSF53448">
    <property type="entry name" value="Nucleotide-diphospho-sugar transferases"/>
    <property type="match status" value="1"/>
</dbReference>
<protein>
    <submittedName>
        <fullName evidence="4">Glycosyltransferase family 2 protein</fullName>
    </submittedName>
</protein>
<gene>
    <name evidence="4" type="ORF">JF259_16735</name>
</gene>
<dbReference type="EMBL" id="JAELVQ010000036">
    <property type="protein sequence ID" value="MBJ6369733.1"/>
    <property type="molecule type" value="Genomic_DNA"/>
</dbReference>
<proteinExistence type="predicted"/>
<dbReference type="Gene3D" id="3.90.550.10">
    <property type="entry name" value="Spore Coat Polysaccharide Biosynthesis Protein SpsA, Chain A"/>
    <property type="match status" value="1"/>
</dbReference>
<keyword evidence="1" id="KW-0808">Transferase</keyword>
<organism evidence="4 5">
    <name type="scientific">Snuella sedimenti</name>
    <dbReference type="NCBI Taxonomy" id="2798802"/>
    <lineage>
        <taxon>Bacteria</taxon>
        <taxon>Pseudomonadati</taxon>
        <taxon>Bacteroidota</taxon>
        <taxon>Flavobacteriia</taxon>
        <taxon>Flavobacteriales</taxon>
        <taxon>Flavobacteriaceae</taxon>
        <taxon>Snuella</taxon>
    </lineage>
</organism>
<dbReference type="GO" id="GO:0016740">
    <property type="term" value="F:transferase activity"/>
    <property type="evidence" value="ECO:0007669"/>
    <property type="project" value="UniProtKB-KW"/>
</dbReference>
<sequence>MSTFKASVIISTYNQPEWLEKVLWGYEQQTESNFEIIIADDGSKETTRKLIDRFVATSRLKIAHVWHEDNGFQKTVILNKAVLKTSSDYVIFTDGDCIPRNDFVATHLRLKKENCFLSGGYFKLPETISKLISKQDIVNQTCFDLSWLVKNGLKKNFKANKLTAKGFKAWLLNTFTPTKATFDGMNVSGWKALVLAVNGFDERMQYGGEDREIGERLMNKGVKFKQIRYSAICVHLYHERPYKNEAVILKNKAIRSTTKRQNVTFSHYGIVKDKSS</sequence>
<dbReference type="PANTHER" id="PTHR43685">
    <property type="entry name" value="GLYCOSYLTRANSFERASE"/>
    <property type="match status" value="1"/>
</dbReference>
<dbReference type="InterPro" id="IPR029044">
    <property type="entry name" value="Nucleotide-diphossugar_trans"/>
</dbReference>
<dbReference type="CDD" id="cd06420">
    <property type="entry name" value="GT2_Chondriotin_Pol_N"/>
    <property type="match status" value="1"/>
</dbReference>
<evidence type="ECO:0000259" key="3">
    <source>
        <dbReference type="Pfam" id="PF02709"/>
    </source>
</evidence>
<feature type="domain" description="Galactosyltransferase C-terminal" evidence="3">
    <location>
        <begin position="182"/>
        <end position="239"/>
    </location>
</feature>
<evidence type="ECO:0000256" key="1">
    <source>
        <dbReference type="ARBA" id="ARBA00022679"/>
    </source>
</evidence>
<reference evidence="4" key="1">
    <citation type="submission" date="2020-12" db="EMBL/GenBank/DDBJ databases">
        <title>Snuella sp. nov., isolated from sediment in Incheon.</title>
        <authorList>
            <person name="Kim W."/>
        </authorList>
    </citation>
    <scope>NUCLEOTIDE SEQUENCE</scope>
    <source>
        <strain evidence="4">CAU 1569</strain>
    </source>
</reference>